<comment type="function">
    <text evidence="11">Vacuolar cation/proton exchanger (CAX). Translocates Ca(2+) and other metal ions into vacuoles using the proton gradient formed by H(+)-ATPase and H(+)-pyrophosphatase.</text>
</comment>
<evidence type="ECO:0000256" key="10">
    <source>
        <dbReference type="ARBA" id="ARBA00023136"/>
    </source>
</evidence>
<feature type="transmembrane region" description="Helical" evidence="11">
    <location>
        <begin position="268"/>
        <end position="290"/>
    </location>
</feature>
<feature type="transmembrane region" description="Helical" evidence="11">
    <location>
        <begin position="310"/>
        <end position="330"/>
    </location>
</feature>
<dbReference type="GO" id="GO:0009705">
    <property type="term" value="C:plant-type vacuole membrane"/>
    <property type="evidence" value="ECO:0007669"/>
    <property type="project" value="TreeGrafter"/>
</dbReference>
<name>A0A8J4ARZ5_9CHLO</name>
<feature type="transmembrane region" description="Helical" evidence="11">
    <location>
        <begin position="101"/>
        <end position="120"/>
    </location>
</feature>
<dbReference type="GO" id="GO:0012505">
    <property type="term" value="C:endomembrane system"/>
    <property type="evidence" value="ECO:0007669"/>
    <property type="project" value="UniProtKB-SubCell"/>
</dbReference>
<dbReference type="InterPro" id="IPR004713">
    <property type="entry name" value="CaH_exchang"/>
</dbReference>
<keyword evidence="7 11" id="KW-0106">Calcium</keyword>
<evidence type="ECO:0000256" key="1">
    <source>
        <dbReference type="ARBA" id="ARBA00004127"/>
    </source>
</evidence>
<evidence type="ECO:0000313" key="13">
    <source>
        <dbReference type="EMBL" id="GIL46515.1"/>
    </source>
</evidence>
<dbReference type="GO" id="GO:0006874">
    <property type="term" value="P:intracellular calcium ion homeostasis"/>
    <property type="evidence" value="ECO:0007669"/>
    <property type="project" value="TreeGrafter"/>
</dbReference>
<dbReference type="InterPro" id="IPR004837">
    <property type="entry name" value="NaCa_Exmemb"/>
</dbReference>
<evidence type="ECO:0000313" key="14">
    <source>
        <dbReference type="Proteomes" id="UP000747399"/>
    </source>
</evidence>
<dbReference type="NCBIfam" id="TIGR00378">
    <property type="entry name" value="cax"/>
    <property type="match status" value="1"/>
</dbReference>
<feature type="domain" description="Sodium/calcium exchanger membrane region" evidence="12">
    <location>
        <begin position="315"/>
        <end position="455"/>
    </location>
</feature>
<evidence type="ECO:0000256" key="7">
    <source>
        <dbReference type="ARBA" id="ARBA00022837"/>
    </source>
</evidence>
<sequence length="460" mass="49377">MSAQRKKAITVVKAETRQRLAELDETDGFDESLLNNYENGARPIEGAQFARISAATSMGHGGHAALAGADRTLSRMSALSVAPKWFVRDYLATKEIILSSWFNLLLICVPLGWASAFLGWGSIPTFTLNFLSLIPLALILGDITEDLAVRFGDVVGGLINATFGNVVEIMVSLFALFKNLFTVVAASLLGSILSNLLLVLGCSFFLGGLFHSVQTFNAVSNRACSSLLMLACIGISIPSAASMILRNANSPIPDPDAEPLDPEVHERWILEVSRGTAIILLICYMCYLAFQLKTHSDLFKGDDDDAVPMLTLGTSIGLLTVITAVVAVCSEFLTDSIKDVSEKTHLSQTFIGLIILPIAGNACEHLTACIVAMRNKMDLSMGVAVGSSIQIALFAIPFNVVVGWATGHPFSLDFTPFAALVLVVCVVNANFVTADATSHWLLGVQLIALYCLVSVAYFYQ</sequence>
<keyword evidence="3 11" id="KW-0813">Transport</keyword>
<evidence type="ECO:0000256" key="4">
    <source>
        <dbReference type="ARBA" id="ARBA00022449"/>
    </source>
</evidence>
<feature type="transmembrane region" description="Helical" evidence="11">
    <location>
        <begin position="350"/>
        <end position="372"/>
    </location>
</feature>
<keyword evidence="11" id="KW-0926">Vacuole</keyword>
<keyword evidence="5 11" id="KW-0109">Calcium transport</keyword>
<proteinExistence type="inferred from homology"/>
<keyword evidence="8 11" id="KW-1133">Transmembrane helix</keyword>
<evidence type="ECO:0000256" key="3">
    <source>
        <dbReference type="ARBA" id="ARBA00022448"/>
    </source>
</evidence>
<keyword evidence="6 11" id="KW-0812">Transmembrane</keyword>
<protein>
    <recommendedName>
        <fullName evidence="11">Vacuolar cation/proton exchanger</fullName>
    </recommendedName>
</protein>
<evidence type="ECO:0000256" key="2">
    <source>
        <dbReference type="ARBA" id="ARBA00008248"/>
    </source>
</evidence>
<dbReference type="Gene3D" id="1.20.1420.30">
    <property type="entry name" value="NCX, central ion-binding region"/>
    <property type="match status" value="1"/>
</dbReference>
<evidence type="ECO:0000256" key="11">
    <source>
        <dbReference type="RuleBase" id="RU365028"/>
    </source>
</evidence>
<dbReference type="AlphaFoldDB" id="A0A8J4ARZ5"/>
<comment type="caution">
    <text evidence="13">The sequence shown here is derived from an EMBL/GenBank/DDBJ whole genome shotgun (WGS) entry which is preliminary data.</text>
</comment>
<organism evidence="13 14">
    <name type="scientific">Volvox africanus</name>
    <dbReference type="NCBI Taxonomy" id="51714"/>
    <lineage>
        <taxon>Eukaryota</taxon>
        <taxon>Viridiplantae</taxon>
        <taxon>Chlorophyta</taxon>
        <taxon>core chlorophytes</taxon>
        <taxon>Chlorophyceae</taxon>
        <taxon>CS clade</taxon>
        <taxon>Chlamydomonadales</taxon>
        <taxon>Volvocaceae</taxon>
        <taxon>Volvox</taxon>
    </lineage>
</organism>
<dbReference type="EMBL" id="BNCO01000004">
    <property type="protein sequence ID" value="GIL46515.1"/>
    <property type="molecule type" value="Genomic_DNA"/>
</dbReference>
<feature type="transmembrane region" description="Helical" evidence="11">
    <location>
        <begin position="126"/>
        <end position="143"/>
    </location>
</feature>
<feature type="transmembrane region" description="Helical" evidence="11">
    <location>
        <begin position="440"/>
        <end position="459"/>
    </location>
</feature>
<accession>A0A8J4ARZ5</accession>
<dbReference type="PANTHER" id="PTHR31503:SF22">
    <property type="entry name" value="VACUOLAR CALCIUM ION TRANSPORTER"/>
    <property type="match status" value="1"/>
</dbReference>
<dbReference type="InterPro" id="IPR044880">
    <property type="entry name" value="NCX_ion-bd_dom_sf"/>
</dbReference>
<comment type="subcellular location">
    <subcellularLocation>
        <location evidence="1">Endomembrane system</location>
        <topology evidence="1">Multi-pass membrane protein</topology>
    </subcellularLocation>
    <subcellularLocation>
        <location evidence="11">Vacuole membrane</location>
    </subcellularLocation>
</comment>
<dbReference type="Pfam" id="PF01699">
    <property type="entry name" value="Na_Ca_ex"/>
    <property type="match status" value="2"/>
</dbReference>
<dbReference type="InterPro" id="IPR004798">
    <property type="entry name" value="CAX-like"/>
</dbReference>
<feature type="transmembrane region" description="Helical" evidence="11">
    <location>
        <begin position="414"/>
        <end position="433"/>
    </location>
</feature>
<dbReference type="GO" id="GO:0015369">
    <property type="term" value="F:calcium:proton antiporter activity"/>
    <property type="evidence" value="ECO:0007669"/>
    <property type="project" value="UniProtKB-UniRule"/>
</dbReference>
<feature type="transmembrane region" description="Helical" evidence="11">
    <location>
        <begin position="227"/>
        <end position="248"/>
    </location>
</feature>
<keyword evidence="4 11" id="KW-0050">Antiport</keyword>
<keyword evidence="10 11" id="KW-0472">Membrane</keyword>
<keyword evidence="9 11" id="KW-0406">Ion transport</keyword>
<evidence type="ECO:0000256" key="5">
    <source>
        <dbReference type="ARBA" id="ARBA00022568"/>
    </source>
</evidence>
<gene>
    <name evidence="13" type="ORF">Vafri_3512</name>
</gene>
<evidence type="ECO:0000256" key="9">
    <source>
        <dbReference type="ARBA" id="ARBA00023065"/>
    </source>
</evidence>
<feature type="transmembrane region" description="Helical" evidence="11">
    <location>
        <begin position="155"/>
        <end position="177"/>
    </location>
</feature>
<comment type="similarity">
    <text evidence="2">Belongs to the Ca(2+):cation antiporter (CaCA) (TC 2.A.19) family. Cation/proton exchanger (CAX) subfamily.</text>
</comment>
<feature type="domain" description="Sodium/calcium exchanger membrane region" evidence="12">
    <location>
        <begin position="124"/>
        <end position="292"/>
    </location>
</feature>
<dbReference type="PANTHER" id="PTHR31503">
    <property type="entry name" value="VACUOLAR CALCIUM ION TRANSPORTER"/>
    <property type="match status" value="1"/>
</dbReference>
<evidence type="ECO:0000256" key="8">
    <source>
        <dbReference type="ARBA" id="ARBA00022989"/>
    </source>
</evidence>
<dbReference type="NCBIfam" id="TIGR00846">
    <property type="entry name" value="caca2"/>
    <property type="match status" value="1"/>
</dbReference>
<feature type="transmembrane region" description="Helical" evidence="11">
    <location>
        <begin position="183"/>
        <end position="206"/>
    </location>
</feature>
<evidence type="ECO:0000256" key="6">
    <source>
        <dbReference type="ARBA" id="ARBA00022692"/>
    </source>
</evidence>
<reference evidence="13" key="1">
    <citation type="journal article" date="2021" name="Proc. Natl. Acad. Sci. U.S.A.">
        <title>Three genomes in the algal genus Volvox reveal the fate of a haploid sex-determining region after a transition to homothallism.</title>
        <authorList>
            <person name="Yamamoto K."/>
            <person name="Hamaji T."/>
            <person name="Kawai-Toyooka H."/>
            <person name="Matsuzaki R."/>
            <person name="Takahashi F."/>
            <person name="Nishimura Y."/>
            <person name="Kawachi M."/>
            <person name="Noguchi H."/>
            <person name="Minakuchi Y."/>
            <person name="Umen J.G."/>
            <person name="Toyoda A."/>
            <person name="Nozaki H."/>
        </authorList>
    </citation>
    <scope>NUCLEOTIDE SEQUENCE</scope>
    <source>
        <strain evidence="13">NIES-3780</strain>
    </source>
</reference>
<keyword evidence="14" id="KW-1185">Reference proteome</keyword>
<dbReference type="Proteomes" id="UP000747399">
    <property type="component" value="Unassembled WGS sequence"/>
</dbReference>
<feature type="transmembrane region" description="Helical" evidence="11">
    <location>
        <begin position="379"/>
        <end position="402"/>
    </location>
</feature>
<evidence type="ECO:0000259" key="12">
    <source>
        <dbReference type="Pfam" id="PF01699"/>
    </source>
</evidence>